<reference evidence="3" key="1">
    <citation type="submission" date="2020-11" db="EMBL/GenBank/DDBJ databases">
        <title>Whole-genome analyses of Nonomuraea sp. K274.</title>
        <authorList>
            <person name="Veyisoglu A."/>
        </authorList>
    </citation>
    <scope>NUCLEOTIDE SEQUENCE</scope>
    <source>
        <strain evidence="3">K274</strain>
    </source>
</reference>
<dbReference type="InterPro" id="IPR051908">
    <property type="entry name" value="Ribosomal_N-acetyltransferase"/>
</dbReference>
<feature type="region of interest" description="Disordered" evidence="1">
    <location>
        <begin position="35"/>
        <end position="55"/>
    </location>
</feature>
<dbReference type="Pfam" id="PF13302">
    <property type="entry name" value="Acetyltransf_3"/>
    <property type="match status" value="1"/>
</dbReference>
<sequence>MEVLVNELAWEVPPWGRSAVERSRSSWVAAVCTPHSSSRQASSTTDSASRPPSRNAVWTRPLKSLKTCSLACTPQCRPPHEAPATRLWRCQATGRERTGNHAYDRPVSDSVILRAPATSAAPALVLRPWGMEDVAALAGLFRDPALRRWTSSAVRDEADAVRWVRAQERGWAAGDRYAFAVLEARPDPAHGPLAGHVVLKAPGNPSAEVGYWTAAHARGRGVAPRALEALTGWAFDTLEADELELLHQVDNLASCRVAQKSRYELAGILPAAPPSFPLEGHEHIRRRDVASGA</sequence>
<feature type="compositionally biased region" description="Low complexity" evidence="1">
    <location>
        <begin position="36"/>
        <end position="50"/>
    </location>
</feature>
<dbReference type="GO" id="GO:1990189">
    <property type="term" value="F:protein N-terminal-serine acetyltransferase activity"/>
    <property type="evidence" value="ECO:0007669"/>
    <property type="project" value="TreeGrafter"/>
</dbReference>
<comment type="caution">
    <text evidence="3">The sequence shown here is derived from an EMBL/GenBank/DDBJ whole genome shotgun (WGS) entry which is preliminary data.</text>
</comment>
<dbReference type="PANTHER" id="PTHR43441">
    <property type="entry name" value="RIBOSOMAL-PROTEIN-SERINE ACETYLTRANSFERASE"/>
    <property type="match status" value="1"/>
</dbReference>
<evidence type="ECO:0000259" key="2">
    <source>
        <dbReference type="PROSITE" id="PS51186"/>
    </source>
</evidence>
<evidence type="ECO:0000313" key="3">
    <source>
        <dbReference type="EMBL" id="MBF8189661.1"/>
    </source>
</evidence>
<dbReference type="AlphaFoldDB" id="A0A931ABA4"/>
<organism evidence="3 4">
    <name type="scientific">Nonomuraea cypriaca</name>
    <dbReference type="NCBI Taxonomy" id="1187855"/>
    <lineage>
        <taxon>Bacteria</taxon>
        <taxon>Bacillati</taxon>
        <taxon>Actinomycetota</taxon>
        <taxon>Actinomycetes</taxon>
        <taxon>Streptosporangiales</taxon>
        <taxon>Streptosporangiaceae</taxon>
        <taxon>Nonomuraea</taxon>
    </lineage>
</organism>
<accession>A0A931ABA4</accession>
<dbReference type="InterPro" id="IPR016181">
    <property type="entry name" value="Acyl_CoA_acyltransferase"/>
</dbReference>
<dbReference type="GO" id="GO:0008999">
    <property type="term" value="F:protein-N-terminal-alanine acetyltransferase activity"/>
    <property type="evidence" value="ECO:0007669"/>
    <property type="project" value="TreeGrafter"/>
</dbReference>
<gene>
    <name evidence="3" type="ORF">ITP53_28800</name>
</gene>
<dbReference type="GO" id="GO:0005737">
    <property type="term" value="C:cytoplasm"/>
    <property type="evidence" value="ECO:0007669"/>
    <property type="project" value="TreeGrafter"/>
</dbReference>
<dbReference type="Proteomes" id="UP000605361">
    <property type="component" value="Unassembled WGS sequence"/>
</dbReference>
<keyword evidence="4" id="KW-1185">Reference proteome</keyword>
<evidence type="ECO:0000256" key="1">
    <source>
        <dbReference type="SAM" id="MobiDB-lite"/>
    </source>
</evidence>
<dbReference type="Gene3D" id="3.40.630.30">
    <property type="match status" value="1"/>
</dbReference>
<evidence type="ECO:0000313" key="4">
    <source>
        <dbReference type="Proteomes" id="UP000605361"/>
    </source>
</evidence>
<dbReference type="PANTHER" id="PTHR43441:SF10">
    <property type="entry name" value="ACETYLTRANSFERASE"/>
    <property type="match status" value="1"/>
</dbReference>
<feature type="domain" description="N-acetyltransferase" evidence="2">
    <location>
        <begin position="124"/>
        <end position="293"/>
    </location>
</feature>
<dbReference type="PROSITE" id="PS51186">
    <property type="entry name" value="GNAT"/>
    <property type="match status" value="1"/>
</dbReference>
<dbReference type="InterPro" id="IPR000182">
    <property type="entry name" value="GNAT_dom"/>
</dbReference>
<proteinExistence type="predicted"/>
<dbReference type="EMBL" id="JADOGI010000098">
    <property type="protein sequence ID" value="MBF8189661.1"/>
    <property type="molecule type" value="Genomic_DNA"/>
</dbReference>
<protein>
    <submittedName>
        <fullName evidence="3">GNAT family N-acetyltransferase</fullName>
    </submittedName>
</protein>
<name>A0A931ABA4_9ACTN</name>
<dbReference type="SUPFAM" id="SSF55729">
    <property type="entry name" value="Acyl-CoA N-acyltransferases (Nat)"/>
    <property type="match status" value="1"/>
</dbReference>